<dbReference type="InterPro" id="IPR036013">
    <property type="entry name" value="Band_7/SPFH_dom_sf"/>
</dbReference>
<dbReference type="InterPro" id="IPR001972">
    <property type="entry name" value="Stomatin_HflK_fam"/>
</dbReference>
<feature type="region of interest" description="Disordered" evidence="7">
    <location>
        <begin position="335"/>
        <end position="379"/>
    </location>
</feature>
<evidence type="ECO:0000256" key="5">
    <source>
        <dbReference type="ARBA" id="ARBA00023136"/>
    </source>
</evidence>
<dbReference type="InterPro" id="IPR010201">
    <property type="entry name" value="HflK"/>
</dbReference>
<dbReference type="PANTHER" id="PTHR43327:SF2">
    <property type="entry name" value="MODULATOR OF FTSH PROTEASE HFLK"/>
    <property type="match status" value="1"/>
</dbReference>
<accession>A0A5C5U5T4</accession>
<dbReference type="GO" id="GO:0008233">
    <property type="term" value="F:peptidase activity"/>
    <property type="evidence" value="ECO:0007669"/>
    <property type="project" value="UniProtKB-KW"/>
</dbReference>
<evidence type="ECO:0000256" key="4">
    <source>
        <dbReference type="ARBA" id="ARBA00022989"/>
    </source>
</evidence>
<comment type="subunit">
    <text evidence="6">HflC and HflK may interact to form a multimeric complex.</text>
</comment>
<feature type="compositionally biased region" description="Low complexity" evidence="7">
    <location>
        <begin position="335"/>
        <end position="345"/>
    </location>
</feature>
<keyword evidence="9" id="KW-0645">Protease</keyword>
<dbReference type="CDD" id="cd03404">
    <property type="entry name" value="SPFH_HflK"/>
    <property type="match status" value="1"/>
</dbReference>
<organism evidence="9 10">
    <name type="scientific">Luteimonas marina</name>
    <dbReference type="NCBI Taxonomy" id="488485"/>
    <lineage>
        <taxon>Bacteria</taxon>
        <taxon>Pseudomonadati</taxon>
        <taxon>Pseudomonadota</taxon>
        <taxon>Gammaproteobacteria</taxon>
        <taxon>Lysobacterales</taxon>
        <taxon>Lysobacteraceae</taxon>
        <taxon>Luteimonas</taxon>
    </lineage>
</organism>
<dbReference type="RefSeq" id="WP_146386899.1">
    <property type="nucleotide sequence ID" value="NZ_VOHK01000003.1"/>
</dbReference>
<protein>
    <recommendedName>
        <fullName evidence="6">Protein HflK</fullName>
    </recommendedName>
</protein>
<evidence type="ECO:0000256" key="3">
    <source>
        <dbReference type="ARBA" id="ARBA00022692"/>
    </source>
</evidence>
<evidence type="ECO:0000256" key="7">
    <source>
        <dbReference type="SAM" id="MobiDB-lite"/>
    </source>
</evidence>
<gene>
    <name evidence="9" type="primary">hflK</name>
    <name evidence="9" type="ORF">FQY83_08090</name>
</gene>
<comment type="function">
    <text evidence="6">HflC and HflK could encode or regulate a protease.</text>
</comment>
<dbReference type="PRINTS" id="PR00721">
    <property type="entry name" value="STOMATIN"/>
</dbReference>
<sequence length="379" mass="41319">MAWNIPGKNNDDQPPERKRPEGNGRNPWPPKRRRGSGGLGDIGDRLRDAFGGGGGGGNPLRWIAIALALWLVFNCFVLIGEQQRGVVLRFGEIARIMQPGPNFKLPWPVESVVKVDATSVRTFSNSMPVLTRDENIVTVSFNVQYRVSDPELFLFGTRDAVRVLEQVSQSAVREQIGRADLDTALNARGPLSVAASTALQASLEAYRTGLVVTELNLQDARPPEEVKPAFDEVNSAQQTNERLVNEARAYAAKVVPEARGDAQRLRTTAEGYKTASVARATGDAQRFTLLVDEYRNAPDVTRKRLWLETVQQVLADNRKIVGGDGRQLIYVPMTQSGSSGSASQPPVLPQEIVSPPVTATPDPALPRPARATRAEGGNR</sequence>
<dbReference type="InterPro" id="IPR050710">
    <property type="entry name" value="Band7/mec-2_domain"/>
</dbReference>
<evidence type="ECO:0000313" key="10">
    <source>
        <dbReference type="Proteomes" id="UP000319980"/>
    </source>
</evidence>
<dbReference type="OrthoDB" id="9779595at2"/>
<reference evidence="9 10" key="1">
    <citation type="journal article" date="2008" name="Int. J. Syst. Evol. Microbiol.">
        <title>Luteimonas marina sp. nov., isolated from seawater.</title>
        <authorList>
            <person name="Baik K.S."/>
            <person name="Park S.C."/>
            <person name="Kim M.S."/>
            <person name="Kim E.M."/>
            <person name="Park C."/>
            <person name="Chun J."/>
            <person name="Seong C.N."/>
        </authorList>
    </citation>
    <scope>NUCLEOTIDE SEQUENCE [LARGE SCALE GENOMIC DNA]</scope>
    <source>
        <strain evidence="9 10">FR1330</strain>
    </source>
</reference>
<name>A0A5C5U5T4_9GAMM</name>
<dbReference type="EMBL" id="VOHK01000003">
    <property type="protein sequence ID" value="TWT21304.1"/>
    <property type="molecule type" value="Genomic_DNA"/>
</dbReference>
<feature type="domain" description="Band 7" evidence="8">
    <location>
        <begin position="74"/>
        <end position="234"/>
    </location>
</feature>
<keyword evidence="10" id="KW-1185">Reference proteome</keyword>
<dbReference type="SMART" id="SM00244">
    <property type="entry name" value="PHB"/>
    <property type="match status" value="1"/>
</dbReference>
<keyword evidence="3 6" id="KW-0812">Transmembrane</keyword>
<comment type="similarity">
    <text evidence="2 6">Belongs to the band 7/mec-2 family. HflK subfamily.</text>
</comment>
<dbReference type="AlphaFoldDB" id="A0A5C5U5T4"/>
<dbReference type="Gene3D" id="3.30.479.30">
    <property type="entry name" value="Band 7 domain"/>
    <property type="match status" value="1"/>
</dbReference>
<dbReference type="Proteomes" id="UP000319980">
    <property type="component" value="Unassembled WGS sequence"/>
</dbReference>
<dbReference type="SUPFAM" id="SSF117892">
    <property type="entry name" value="Band 7/SPFH domain"/>
    <property type="match status" value="1"/>
</dbReference>
<dbReference type="NCBIfam" id="TIGR01933">
    <property type="entry name" value="hflK"/>
    <property type="match status" value="1"/>
</dbReference>
<keyword evidence="5 6" id="KW-0472">Membrane</keyword>
<keyword evidence="9" id="KW-0378">Hydrolase</keyword>
<feature type="compositionally biased region" description="Low complexity" evidence="7">
    <location>
        <begin position="359"/>
        <end position="371"/>
    </location>
</feature>
<evidence type="ECO:0000313" key="9">
    <source>
        <dbReference type="EMBL" id="TWT21304.1"/>
    </source>
</evidence>
<comment type="subcellular location">
    <subcellularLocation>
        <location evidence="1">Membrane</location>
        <topology evidence="1">Single-pass membrane protein</topology>
    </subcellularLocation>
</comment>
<evidence type="ECO:0000259" key="8">
    <source>
        <dbReference type="SMART" id="SM00244"/>
    </source>
</evidence>
<proteinExistence type="inferred from homology"/>
<dbReference type="GO" id="GO:0006508">
    <property type="term" value="P:proteolysis"/>
    <property type="evidence" value="ECO:0007669"/>
    <property type="project" value="UniProtKB-KW"/>
</dbReference>
<dbReference type="PANTHER" id="PTHR43327">
    <property type="entry name" value="STOMATIN-LIKE PROTEIN 2, MITOCHONDRIAL"/>
    <property type="match status" value="1"/>
</dbReference>
<evidence type="ECO:0000256" key="6">
    <source>
        <dbReference type="RuleBase" id="RU364113"/>
    </source>
</evidence>
<dbReference type="GO" id="GO:0016020">
    <property type="term" value="C:membrane"/>
    <property type="evidence" value="ECO:0007669"/>
    <property type="project" value="UniProtKB-SubCell"/>
</dbReference>
<keyword evidence="4 6" id="KW-1133">Transmembrane helix</keyword>
<feature type="transmembrane region" description="Helical" evidence="6">
    <location>
        <begin position="60"/>
        <end position="79"/>
    </location>
</feature>
<dbReference type="Pfam" id="PF01145">
    <property type="entry name" value="Band_7"/>
    <property type="match status" value="1"/>
</dbReference>
<feature type="compositionally biased region" description="Basic and acidic residues" evidence="7">
    <location>
        <begin position="9"/>
        <end position="22"/>
    </location>
</feature>
<evidence type="ECO:0000256" key="1">
    <source>
        <dbReference type="ARBA" id="ARBA00004167"/>
    </source>
</evidence>
<comment type="caution">
    <text evidence="9">The sequence shown here is derived from an EMBL/GenBank/DDBJ whole genome shotgun (WGS) entry which is preliminary data.</text>
</comment>
<feature type="region of interest" description="Disordered" evidence="7">
    <location>
        <begin position="1"/>
        <end position="41"/>
    </location>
</feature>
<dbReference type="InterPro" id="IPR001107">
    <property type="entry name" value="Band_7"/>
</dbReference>
<evidence type="ECO:0000256" key="2">
    <source>
        <dbReference type="ARBA" id="ARBA00006971"/>
    </source>
</evidence>